<organism evidence="6 7">
    <name type="scientific">Oceanisphaera profunda</name>
    <dbReference type="NCBI Taxonomy" id="1416627"/>
    <lineage>
        <taxon>Bacteria</taxon>
        <taxon>Pseudomonadati</taxon>
        <taxon>Pseudomonadota</taxon>
        <taxon>Gammaproteobacteria</taxon>
        <taxon>Aeromonadales</taxon>
        <taxon>Aeromonadaceae</taxon>
        <taxon>Oceanisphaera</taxon>
    </lineage>
</organism>
<dbReference type="KEGG" id="opf:CBP31_15430"/>
<name>A0A1Y0D9S1_9GAMM</name>
<evidence type="ECO:0000256" key="4">
    <source>
        <dbReference type="SAM" id="Coils"/>
    </source>
</evidence>
<evidence type="ECO:0000313" key="7">
    <source>
        <dbReference type="Proteomes" id="UP000243937"/>
    </source>
</evidence>
<dbReference type="Proteomes" id="UP000243937">
    <property type="component" value="Chromosome"/>
</dbReference>
<proteinExistence type="inferred from homology"/>
<keyword evidence="4" id="KW-0175">Coiled coil</keyword>
<dbReference type="GO" id="GO:0003677">
    <property type="term" value="F:DNA binding"/>
    <property type="evidence" value="ECO:0007669"/>
    <property type="project" value="UniProtKB-KW"/>
</dbReference>
<dbReference type="PANTHER" id="PTHR30408:SF12">
    <property type="entry name" value="TYPE I RESTRICTION ENZYME MJAVIII SPECIFICITY SUBUNIT"/>
    <property type="match status" value="1"/>
</dbReference>
<feature type="domain" description="Type I restriction modification DNA specificity" evidence="5">
    <location>
        <begin position="36"/>
        <end position="218"/>
    </location>
</feature>
<dbReference type="InterPro" id="IPR052021">
    <property type="entry name" value="Type-I_RS_S_subunit"/>
</dbReference>
<feature type="coiled-coil region" evidence="4">
    <location>
        <begin position="187"/>
        <end position="225"/>
    </location>
</feature>
<dbReference type="InterPro" id="IPR000055">
    <property type="entry name" value="Restrct_endonuc_typeI_TRD"/>
</dbReference>
<dbReference type="EMBL" id="CP021377">
    <property type="protein sequence ID" value="ART83855.1"/>
    <property type="molecule type" value="Genomic_DNA"/>
</dbReference>
<comment type="similarity">
    <text evidence="1">Belongs to the type-I restriction system S methylase family.</text>
</comment>
<gene>
    <name evidence="6" type="ORF">CBP31_15430</name>
</gene>
<evidence type="ECO:0000256" key="1">
    <source>
        <dbReference type="ARBA" id="ARBA00010923"/>
    </source>
</evidence>
<evidence type="ECO:0000256" key="3">
    <source>
        <dbReference type="ARBA" id="ARBA00023125"/>
    </source>
</evidence>
<dbReference type="PANTHER" id="PTHR30408">
    <property type="entry name" value="TYPE-1 RESTRICTION ENZYME ECOKI SPECIFICITY PROTEIN"/>
    <property type="match status" value="1"/>
</dbReference>
<dbReference type="Gene3D" id="1.10.287.1120">
    <property type="entry name" value="Bipartite methylase S protein"/>
    <property type="match status" value="1"/>
</dbReference>
<dbReference type="Pfam" id="PF01420">
    <property type="entry name" value="Methylase_S"/>
    <property type="match status" value="1"/>
</dbReference>
<evidence type="ECO:0000259" key="5">
    <source>
        <dbReference type="Pfam" id="PF01420"/>
    </source>
</evidence>
<dbReference type="Gene3D" id="3.90.220.20">
    <property type="entry name" value="DNA methylase specificity domains"/>
    <property type="match status" value="1"/>
</dbReference>
<evidence type="ECO:0000313" key="6">
    <source>
        <dbReference type="EMBL" id="ART83855.1"/>
    </source>
</evidence>
<dbReference type="AlphaFoldDB" id="A0A1Y0D9S1"/>
<protein>
    <recommendedName>
        <fullName evidence="5">Type I restriction modification DNA specificity domain-containing protein</fullName>
    </recommendedName>
</protein>
<dbReference type="RefSeq" id="WP_087038532.1">
    <property type="nucleotide sequence ID" value="NZ_CP021377.1"/>
</dbReference>
<accession>A0A1Y0D9S1</accession>
<reference evidence="6 7" key="1">
    <citation type="journal article" date="2014" name="Int. J. Syst. Evol. Microbiol.">
        <title>Oceanisphaera profunda sp. nov., a marine bacterium isolated from deep-sea sediment, and emended description of the genus Oceanisphaera.</title>
        <authorList>
            <person name="Xu Z."/>
            <person name="Zhang X.Y."/>
            <person name="Su H.N."/>
            <person name="Yu Z.C."/>
            <person name="Liu C."/>
            <person name="Li H."/>
            <person name="Chen X.L."/>
            <person name="Song X.Y."/>
            <person name="Xie B.B."/>
            <person name="Qin Q.L."/>
            <person name="Zhou B.C."/>
            <person name="Shi M."/>
            <person name="Huang Y."/>
            <person name="Zhang Y.Z."/>
        </authorList>
    </citation>
    <scope>NUCLEOTIDE SEQUENCE [LARGE SCALE GENOMIC DNA]</scope>
    <source>
        <strain evidence="6 7">SM1222</strain>
    </source>
</reference>
<dbReference type="InterPro" id="IPR044946">
    <property type="entry name" value="Restrct_endonuc_typeI_TRD_sf"/>
</dbReference>
<keyword evidence="7" id="KW-1185">Reference proteome</keyword>
<keyword evidence="2" id="KW-0680">Restriction system</keyword>
<dbReference type="OrthoDB" id="9798929at2"/>
<dbReference type="SUPFAM" id="SSF116734">
    <property type="entry name" value="DNA methylase specificity domain"/>
    <property type="match status" value="1"/>
</dbReference>
<evidence type="ECO:0000256" key="2">
    <source>
        <dbReference type="ARBA" id="ARBA00022747"/>
    </source>
</evidence>
<sequence>MNKPVTEVSQSYQNGEAEQGVPVGYKQTEAGVIPEDWDILPMSGLTTLMTNGFVGTAKTHYTDSNEGVKYIQGYNVEENSFNFRGIKKVTPEFHKKNSKSCLRRGDVLMVQTGDVGLVTIVPPELEGSNCHALIINRFKKNYNPKYFSYLLNSSYGRQRLKELEIGTTMKHINVGDLLSFEVAFPVLKKEQTAIANALSDVDALLNELENLIAKKQAIKTATKQQLLTGRTRLSQFATHEDGSAKGYKSSELGEVPEDWSARTLGEMLRARSRTFFSQLSYI</sequence>
<dbReference type="REBASE" id="202705">
    <property type="entry name" value="S.Opr1222ORF15425P"/>
</dbReference>
<keyword evidence="3" id="KW-0238">DNA-binding</keyword>
<dbReference type="GO" id="GO:0009307">
    <property type="term" value="P:DNA restriction-modification system"/>
    <property type="evidence" value="ECO:0007669"/>
    <property type="project" value="UniProtKB-KW"/>
</dbReference>